<accession>A0A241PZQ5</accession>
<sequence length="322" mass="35788">MKKKFFLMSLMITFIVITLSLSVGSVFIPIKSLLFLSPMDEYTKTILFDLRLPRILMAFLVGMLLASSGNVVQIIFQNPLADPYIIGIASSATFGAVIAYLLKLPEFFYGIVAFICCMVSTLLIFKISKRGNKIEVNTLLIVGITLSSFLAGFTSFAIYMIGEDSFKITMWLMGYLGNASWNQIVFLIIPLIFSSVYFYAKRNELDILMLGDEQAHSLGIDIAKLKFHLLIVSSFVVAYSVAFTGMIGFVGLIVPHIMRNIIGPLNKRLIPFVLIYGGIFLLTCDTLGRIILAPVEIPIGVIASILGAPFFLYLALKRSRRK</sequence>
<dbReference type="Proteomes" id="UP000197638">
    <property type="component" value="Chromosome"/>
</dbReference>
<dbReference type="GO" id="GO:0022857">
    <property type="term" value="F:transmembrane transporter activity"/>
    <property type="evidence" value="ECO:0007669"/>
    <property type="project" value="InterPro"/>
</dbReference>
<feature type="transmembrane region" description="Helical" evidence="8">
    <location>
        <begin position="297"/>
        <end position="316"/>
    </location>
</feature>
<keyword evidence="3" id="KW-0813">Transport</keyword>
<evidence type="ECO:0000256" key="4">
    <source>
        <dbReference type="ARBA" id="ARBA00022475"/>
    </source>
</evidence>
<comment type="subcellular location">
    <subcellularLocation>
        <location evidence="1">Cell membrane</location>
        <topology evidence="1">Multi-pass membrane protein</topology>
    </subcellularLocation>
</comment>
<name>A0A241PZQ5_FUSNP</name>
<dbReference type="Pfam" id="PF01032">
    <property type="entry name" value="FecCD"/>
    <property type="match status" value="1"/>
</dbReference>
<keyword evidence="4" id="KW-1003">Cell membrane</keyword>
<comment type="similarity">
    <text evidence="2">Belongs to the binding-protein-dependent transport system permease family. FecCD subfamily.</text>
</comment>
<feature type="transmembrane region" description="Helical" evidence="8">
    <location>
        <begin position="269"/>
        <end position="291"/>
    </location>
</feature>
<evidence type="ECO:0000256" key="1">
    <source>
        <dbReference type="ARBA" id="ARBA00004651"/>
    </source>
</evidence>
<evidence type="ECO:0000313" key="9">
    <source>
        <dbReference type="EMBL" id="ASG28053.1"/>
    </source>
</evidence>
<dbReference type="SUPFAM" id="SSF81345">
    <property type="entry name" value="ABC transporter involved in vitamin B12 uptake, BtuC"/>
    <property type="match status" value="1"/>
</dbReference>
<feature type="transmembrane region" description="Helical" evidence="8">
    <location>
        <begin position="107"/>
        <end position="127"/>
    </location>
</feature>
<dbReference type="RefSeq" id="WP_088764846.1">
    <property type="nucleotide sequence ID" value="NZ_CP022123.1"/>
</dbReference>
<evidence type="ECO:0000313" key="10">
    <source>
        <dbReference type="Proteomes" id="UP000197638"/>
    </source>
</evidence>
<reference evidence="9 10" key="1">
    <citation type="submission" date="2017-06" db="EMBL/GenBank/DDBJ databases">
        <title>Genome sequencing of Fusobacterium nucleatum subsp. polymorphum KCOM 1275 (=ChDC F310).</title>
        <authorList>
            <person name="Kook J.-K."/>
            <person name="Park S.-N."/>
            <person name="Lim Y.K."/>
            <person name="Roh H."/>
        </authorList>
    </citation>
    <scope>NUCLEOTIDE SEQUENCE [LARGE SCALE GENOMIC DNA]</scope>
    <source>
        <strain evidence="9 10">KCOM 1275</strain>
    </source>
</reference>
<feature type="transmembrane region" description="Helical" evidence="8">
    <location>
        <begin position="139"/>
        <end position="161"/>
    </location>
</feature>
<evidence type="ECO:0000256" key="5">
    <source>
        <dbReference type="ARBA" id="ARBA00022692"/>
    </source>
</evidence>
<protein>
    <submittedName>
        <fullName evidence="9">Iron ABC transporter</fullName>
    </submittedName>
</protein>
<dbReference type="FunFam" id="1.10.3470.10:FF:000001">
    <property type="entry name" value="Vitamin B12 ABC transporter permease BtuC"/>
    <property type="match status" value="1"/>
</dbReference>
<proteinExistence type="inferred from homology"/>
<dbReference type="InterPro" id="IPR000522">
    <property type="entry name" value="ABC_transptr_permease_BtuC"/>
</dbReference>
<evidence type="ECO:0000256" key="2">
    <source>
        <dbReference type="ARBA" id="ARBA00007935"/>
    </source>
</evidence>
<dbReference type="InterPro" id="IPR037294">
    <property type="entry name" value="ABC_BtuC-like"/>
</dbReference>
<evidence type="ECO:0000256" key="6">
    <source>
        <dbReference type="ARBA" id="ARBA00022989"/>
    </source>
</evidence>
<dbReference type="GO" id="GO:0033214">
    <property type="term" value="P:siderophore-iron import into cell"/>
    <property type="evidence" value="ECO:0007669"/>
    <property type="project" value="TreeGrafter"/>
</dbReference>
<feature type="transmembrane region" description="Helical" evidence="8">
    <location>
        <begin position="229"/>
        <end position="257"/>
    </location>
</feature>
<evidence type="ECO:0000256" key="8">
    <source>
        <dbReference type="SAM" id="Phobius"/>
    </source>
</evidence>
<keyword evidence="5 8" id="KW-0812">Transmembrane</keyword>
<dbReference type="Gene3D" id="1.10.3470.10">
    <property type="entry name" value="ABC transporter involved in vitamin B12 uptake, BtuC"/>
    <property type="match status" value="1"/>
</dbReference>
<dbReference type="GO" id="GO:0005886">
    <property type="term" value="C:plasma membrane"/>
    <property type="evidence" value="ECO:0007669"/>
    <property type="project" value="UniProtKB-SubCell"/>
</dbReference>
<dbReference type="AlphaFoldDB" id="A0A241PZQ5"/>
<dbReference type="CDD" id="cd06550">
    <property type="entry name" value="TM_ABC_iron-siderophores_like"/>
    <property type="match status" value="1"/>
</dbReference>
<keyword evidence="7 8" id="KW-0472">Membrane</keyword>
<dbReference type="PANTHER" id="PTHR30472">
    <property type="entry name" value="FERRIC ENTEROBACTIN TRANSPORT SYSTEM PERMEASE PROTEIN"/>
    <property type="match status" value="1"/>
</dbReference>
<organism evidence="9 10">
    <name type="scientific">Fusobacterium nucleatum subsp. polymorphum</name>
    <name type="common">Fusobacterium polymorphum</name>
    <dbReference type="NCBI Taxonomy" id="76857"/>
    <lineage>
        <taxon>Bacteria</taxon>
        <taxon>Fusobacteriati</taxon>
        <taxon>Fusobacteriota</taxon>
        <taxon>Fusobacteriia</taxon>
        <taxon>Fusobacteriales</taxon>
        <taxon>Fusobacteriaceae</taxon>
        <taxon>Fusobacterium</taxon>
    </lineage>
</organism>
<feature type="transmembrane region" description="Helical" evidence="8">
    <location>
        <begin position="55"/>
        <end position="76"/>
    </location>
</feature>
<gene>
    <name evidence="9" type="ORF">CBG61_03255</name>
</gene>
<evidence type="ECO:0000256" key="7">
    <source>
        <dbReference type="ARBA" id="ARBA00023136"/>
    </source>
</evidence>
<dbReference type="EMBL" id="CP022123">
    <property type="protein sequence ID" value="ASG28053.1"/>
    <property type="molecule type" value="Genomic_DNA"/>
</dbReference>
<evidence type="ECO:0000256" key="3">
    <source>
        <dbReference type="ARBA" id="ARBA00022448"/>
    </source>
</evidence>
<keyword evidence="6 8" id="KW-1133">Transmembrane helix</keyword>
<feature type="transmembrane region" description="Helical" evidence="8">
    <location>
        <begin position="83"/>
        <end position="101"/>
    </location>
</feature>
<feature type="transmembrane region" description="Helical" evidence="8">
    <location>
        <begin position="12"/>
        <end position="35"/>
    </location>
</feature>
<dbReference type="PANTHER" id="PTHR30472:SF25">
    <property type="entry name" value="ABC TRANSPORTER PERMEASE PROTEIN MJ0876-RELATED"/>
    <property type="match status" value="1"/>
</dbReference>